<dbReference type="Pfam" id="PF01400">
    <property type="entry name" value="Astacin"/>
    <property type="match status" value="1"/>
</dbReference>
<evidence type="ECO:0000256" key="2">
    <source>
        <dbReference type="SAM" id="SignalP"/>
    </source>
</evidence>
<dbReference type="PANTHER" id="PTHR10127">
    <property type="entry name" value="DISCOIDIN, CUB, EGF, LAMININ , AND ZINC METALLOPROTEASE DOMAIN CONTAINING"/>
    <property type="match status" value="1"/>
</dbReference>
<feature type="binding site" evidence="1">
    <location>
        <position position="164"/>
    </location>
    <ligand>
        <name>Zn(2+)</name>
        <dbReference type="ChEBI" id="CHEBI:29105"/>
        <note>catalytic</note>
    </ligand>
</feature>
<sequence>MKQRLYLLVCVSSLIAQALGGVIPGSVEPAAKAQTDIQGTSYHRDNFDERGSNFEGDILLSPTGFSGAANPKYRWQNAQIPFIIDGTFTDSEKRIIKSGMEDITSSTCIRFIERTNENDHIFIKKGGSGSGCNSHVGRQGGRQTVTLQVPGCATKGIVSHELIHAVGFRHEHSRSDRDDYIRVNYENINPKFAYAFNKYGPDTVNSFGVPYDYGSIMHYSAYAFSTGSSKPSITT</sequence>
<dbReference type="GO" id="GO:0006508">
    <property type="term" value="P:proteolysis"/>
    <property type="evidence" value="ECO:0007669"/>
    <property type="project" value="UniProtKB-KW"/>
</dbReference>
<feature type="non-terminal residue" evidence="4">
    <location>
        <position position="235"/>
    </location>
</feature>
<keyword evidence="2" id="KW-0732">Signal</keyword>
<feature type="active site" evidence="1">
    <location>
        <position position="161"/>
    </location>
</feature>
<dbReference type="AlphaFoldDB" id="A0A8J2KA71"/>
<dbReference type="Proteomes" id="UP000708208">
    <property type="component" value="Unassembled WGS sequence"/>
</dbReference>
<feature type="binding site" evidence="1">
    <location>
        <position position="160"/>
    </location>
    <ligand>
        <name>Zn(2+)</name>
        <dbReference type="ChEBI" id="CHEBI:29105"/>
        <note>catalytic</note>
    </ligand>
</feature>
<dbReference type="PANTHER" id="PTHR10127:SF899">
    <property type="entry name" value="ASTACIN-LIKE METALLOENDOPEPTIDASE-RELATED"/>
    <property type="match status" value="1"/>
</dbReference>
<protein>
    <recommendedName>
        <fullName evidence="3">Peptidase M12A domain-containing protein</fullName>
    </recommendedName>
</protein>
<feature type="chain" id="PRO_5035318686" description="Peptidase M12A domain-containing protein" evidence="2">
    <location>
        <begin position="21"/>
        <end position="235"/>
    </location>
</feature>
<comment type="caution">
    <text evidence="4">The sequence shown here is derived from an EMBL/GenBank/DDBJ whole genome shotgun (WGS) entry which is preliminary data.</text>
</comment>
<keyword evidence="1" id="KW-0862">Zinc</keyword>
<evidence type="ECO:0000313" key="5">
    <source>
        <dbReference type="Proteomes" id="UP000708208"/>
    </source>
</evidence>
<keyword evidence="1" id="KW-0482">Metalloprotease</keyword>
<keyword evidence="1" id="KW-0479">Metal-binding</keyword>
<name>A0A8J2KA71_9HEXA</name>
<feature type="binding site" evidence="1">
    <location>
        <position position="170"/>
    </location>
    <ligand>
        <name>Zn(2+)</name>
        <dbReference type="ChEBI" id="CHEBI:29105"/>
        <note>catalytic</note>
    </ligand>
</feature>
<comment type="caution">
    <text evidence="1">Lacks conserved residue(s) required for the propagation of feature annotation.</text>
</comment>
<proteinExistence type="predicted"/>
<dbReference type="SMART" id="SM00235">
    <property type="entry name" value="ZnMc"/>
    <property type="match status" value="1"/>
</dbReference>
<dbReference type="InterPro" id="IPR034035">
    <property type="entry name" value="Astacin-like_dom"/>
</dbReference>
<gene>
    <name evidence="4" type="ORF">AFUS01_LOCUS20033</name>
</gene>
<dbReference type="GO" id="GO:0004222">
    <property type="term" value="F:metalloendopeptidase activity"/>
    <property type="evidence" value="ECO:0007669"/>
    <property type="project" value="UniProtKB-UniRule"/>
</dbReference>
<keyword evidence="1" id="KW-0378">Hydrolase</keyword>
<evidence type="ECO:0000256" key="1">
    <source>
        <dbReference type="PROSITE-ProRule" id="PRU01211"/>
    </source>
</evidence>
<dbReference type="InterPro" id="IPR001506">
    <property type="entry name" value="Peptidase_M12A"/>
</dbReference>
<organism evidence="4 5">
    <name type="scientific">Allacma fusca</name>
    <dbReference type="NCBI Taxonomy" id="39272"/>
    <lineage>
        <taxon>Eukaryota</taxon>
        <taxon>Metazoa</taxon>
        <taxon>Ecdysozoa</taxon>
        <taxon>Arthropoda</taxon>
        <taxon>Hexapoda</taxon>
        <taxon>Collembola</taxon>
        <taxon>Symphypleona</taxon>
        <taxon>Sminthuridae</taxon>
        <taxon>Allacma</taxon>
    </lineage>
</organism>
<keyword evidence="1" id="KW-0645">Protease</keyword>
<feature type="signal peptide" evidence="2">
    <location>
        <begin position="1"/>
        <end position="20"/>
    </location>
</feature>
<accession>A0A8J2KA71</accession>
<dbReference type="PROSITE" id="PS51864">
    <property type="entry name" value="ASTACIN"/>
    <property type="match status" value="1"/>
</dbReference>
<comment type="cofactor">
    <cofactor evidence="1">
        <name>Zn(2+)</name>
        <dbReference type="ChEBI" id="CHEBI:29105"/>
    </cofactor>
    <text evidence="1">Binds 1 zinc ion per subunit.</text>
</comment>
<dbReference type="OrthoDB" id="291007at2759"/>
<dbReference type="CDD" id="cd04280">
    <property type="entry name" value="ZnMc_astacin_like"/>
    <property type="match status" value="1"/>
</dbReference>
<evidence type="ECO:0000259" key="3">
    <source>
        <dbReference type="PROSITE" id="PS51864"/>
    </source>
</evidence>
<dbReference type="EMBL" id="CAJVCH010213001">
    <property type="protein sequence ID" value="CAG7731446.1"/>
    <property type="molecule type" value="Genomic_DNA"/>
</dbReference>
<keyword evidence="5" id="KW-1185">Reference proteome</keyword>
<dbReference type="InterPro" id="IPR006026">
    <property type="entry name" value="Peptidase_Metallo"/>
</dbReference>
<dbReference type="GO" id="GO:0008270">
    <property type="term" value="F:zinc ion binding"/>
    <property type="evidence" value="ECO:0007669"/>
    <property type="project" value="UniProtKB-UniRule"/>
</dbReference>
<feature type="domain" description="Peptidase M12A" evidence="3">
    <location>
        <begin position="66"/>
        <end position="235"/>
    </location>
</feature>
<reference evidence="4" key="1">
    <citation type="submission" date="2021-06" db="EMBL/GenBank/DDBJ databases">
        <authorList>
            <person name="Hodson N. C."/>
            <person name="Mongue J. A."/>
            <person name="Jaron S. K."/>
        </authorList>
    </citation>
    <scope>NUCLEOTIDE SEQUENCE</scope>
</reference>
<evidence type="ECO:0000313" key="4">
    <source>
        <dbReference type="EMBL" id="CAG7731446.1"/>
    </source>
</evidence>